<name>A0ACB9ZY06_CATRO</name>
<reference evidence="2" key="1">
    <citation type="journal article" date="2023" name="Nat. Plants">
        <title>Single-cell RNA sequencing provides a high-resolution roadmap for understanding the multicellular compartmentation of specialized metabolism.</title>
        <authorList>
            <person name="Sun S."/>
            <person name="Shen X."/>
            <person name="Li Y."/>
            <person name="Li Y."/>
            <person name="Wang S."/>
            <person name="Li R."/>
            <person name="Zhang H."/>
            <person name="Shen G."/>
            <person name="Guo B."/>
            <person name="Wei J."/>
            <person name="Xu J."/>
            <person name="St-Pierre B."/>
            <person name="Chen S."/>
            <person name="Sun C."/>
        </authorList>
    </citation>
    <scope>NUCLEOTIDE SEQUENCE [LARGE SCALE GENOMIC DNA]</scope>
</reference>
<keyword evidence="2" id="KW-1185">Reference proteome</keyword>
<proteinExistence type="predicted"/>
<gene>
    <name evidence="1" type="ORF">M9H77_30717</name>
</gene>
<evidence type="ECO:0000313" key="2">
    <source>
        <dbReference type="Proteomes" id="UP001060085"/>
    </source>
</evidence>
<evidence type="ECO:0000313" key="1">
    <source>
        <dbReference type="EMBL" id="KAI5653530.1"/>
    </source>
</evidence>
<protein>
    <submittedName>
        <fullName evidence="1">Uncharacterized protein</fullName>
    </submittedName>
</protein>
<comment type="caution">
    <text evidence="1">The sequence shown here is derived from an EMBL/GenBank/DDBJ whole genome shotgun (WGS) entry which is preliminary data.</text>
</comment>
<sequence length="109" mass="12536">MYACGHSSGLAMFWNNSVNIKMLSYSYGHVNALCNSKEFCSSYSVIGFYENPNISERNHSWTLLQRLGNNRKNPYIYFGYVNKIPCSWEKEGGRDGNNQQMADFQQVVD</sequence>
<accession>A0ACB9ZY06</accession>
<dbReference type="Proteomes" id="UP001060085">
    <property type="component" value="Linkage Group LG07"/>
</dbReference>
<dbReference type="EMBL" id="CM044707">
    <property type="protein sequence ID" value="KAI5653530.1"/>
    <property type="molecule type" value="Genomic_DNA"/>
</dbReference>
<organism evidence="1 2">
    <name type="scientific">Catharanthus roseus</name>
    <name type="common">Madagascar periwinkle</name>
    <name type="synonym">Vinca rosea</name>
    <dbReference type="NCBI Taxonomy" id="4058"/>
    <lineage>
        <taxon>Eukaryota</taxon>
        <taxon>Viridiplantae</taxon>
        <taxon>Streptophyta</taxon>
        <taxon>Embryophyta</taxon>
        <taxon>Tracheophyta</taxon>
        <taxon>Spermatophyta</taxon>
        <taxon>Magnoliopsida</taxon>
        <taxon>eudicotyledons</taxon>
        <taxon>Gunneridae</taxon>
        <taxon>Pentapetalae</taxon>
        <taxon>asterids</taxon>
        <taxon>lamiids</taxon>
        <taxon>Gentianales</taxon>
        <taxon>Apocynaceae</taxon>
        <taxon>Rauvolfioideae</taxon>
        <taxon>Vinceae</taxon>
        <taxon>Catharanthinae</taxon>
        <taxon>Catharanthus</taxon>
    </lineage>
</organism>